<dbReference type="EMBL" id="CP144749">
    <property type="protein sequence ID" value="WVZ75146.1"/>
    <property type="molecule type" value="Genomic_DNA"/>
</dbReference>
<organism evidence="1 2">
    <name type="scientific">Paspalum notatum var. saurae</name>
    <dbReference type="NCBI Taxonomy" id="547442"/>
    <lineage>
        <taxon>Eukaryota</taxon>
        <taxon>Viridiplantae</taxon>
        <taxon>Streptophyta</taxon>
        <taxon>Embryophyta</taxon>
        <taxon>Tracheophyta</taxon>
        <taxon>Spermatophyta</taxon>
        <taxon>Magnoliopsida</taxon>
        <taxon>Liliopsida</taxon>
        <taxon>Poales</taxon>
        <taxon>Poaceae</taxon>
        <taxon>PACMAD clade</taxon>
        <taxon>Panicoideae</taxon>
        <taxon>Andropogonodae</taxon>
        <taxon>Paspaleae</taxon>
        <taxon>Paspalinae</taxon>
        <taxon>Paspalum</taxon>
    </lineage>
</organism>
<name>A0AAQ3WVQ2_PASNO</name>
<evidence type="ECO:0000313" key="1">
    <source>
        <dbReference type="EMBL" id="WVZ75146.1"/>
    </source>
</evidence>
<proteinExistence type="predicted"/>
<dbReference type="AlphaFoldDB" id="A0AAQ3WVQ2"/>
<evidence type="ECO:0000313" key="2">
    <source>
        <dbReference type="Proteomes" id="UP001341281"/>
    </source>
</evidence>
<reference evidence="1 2" key="1">
    <citation type="submission" date="2024-02" db="EMBL/GenBank/DDBJ databases">
        <title>High-quality chromosome-scale genome assembly of Pensacola bahiagrass (Paspalum notatum Flugge var. saurae).</title>
        <authorList>
            <person name="Vega J.M."/>
            <person name="Podio M."/>
            <person name="Orjuela J."/>
            <person name="Siena L.A."/>
            <person name="Pessino S.C."/>
            <person name="Combes M.C."/>
            <person name="Mariac C."/>
            <person name="Albertini E."/>
            <person name="Pupilli F."/>
            <person name="Ortiz J.P.A."/>
            <person name="Leblanc O."/>
        </authorList>
    </citation>
    <scope>NUCLEOTIDE SEQUENCE [LARGE SCALE GENOMIC DNA]</scope>
    <source>
        <strain evidence="1">R1</strain>
        <tissue evidence="1">Leaf</tissue>
    </source>
</reference>
<dbReference type="Proteomes" id="UP001341281">
    <property type="component" value="Chromosome 05"/>
</dbReference>
<accession>A0AAQ3WVQ2</accession>
<protein>
    <submittedName>
        <fullName evidence="1">Uncharacterized protein</fullName>
    </submittedName>
</protein>
<sequence length="70" mass="7559">MHARVMHDRWRDDGTTYDIAAWLGLAALAASSRSAAAGVARVPSLSSSLRNSQCSGFPVTSPQFRRLGLR</sequence>
<keyword evidence="2" id="KW-1185">Reference proteome</keyword>
<gene>
    <name evidence="1" type="ORF">U9M48_023232</name>
</gene>